<keyword evidence="2" id="KW-1185">Reference proteome</keyword>
<organism evidence="1 2">
    <name type="scientific">Kickxella alabastrina</name>
    <dbReference type="NCBI Taxonomy" id="61397"/>
    <lineage>
        <taxon>Eukaryota</taxon>
        <taxon>Fungi</taxon>
        <taxon>Fungi incertae sedis</taxon>
        <taxon>Zoopagomycota</taxon>
        <taxon>Kickxellomycotina</taxon>
        <taxon>Kickxellomycetes</taxon>
        <taxon>Kickxellales</taxon>
        <taxon>Kickxellaceae</taxon>
        <taxon>Kickxella</taxon>
    </lineage>
</organism>
<protein>
    <submittedName>
        <fullName evidence="1">Uncharacterized protein</fullName>
    </submittedName>
</protein>
<comment type="caution">
    <text evidence="1">The sequence shown here is derived from an EMBL/GenBank/DDBJ whole genome shotgun (WGS) entry which is preliminary data.</text>
</comment>
<gene>
    <name evidence="1" type="ORF">LPJ66_006647</name>
</gene>
<dbReference type="EMBL" id="JANBPG010001078">
    <property type="protein sequence ID" value="KAJ1891923.1"/>
    <property type="molecule type" value="Genomic_DNA"/>
</dbReference>
<proteinExistence type="predicted"/>
<name>A0ACC1IDJ5_9FUNG</name>
<evidence type="ECO:0000313" key="1">
    <source>
        <dbReference type="EMBL" id="KAJ1891923.1"/>
    </source>
</evidence>
<accession>A0ACC1IDJ5</accession>
<feature type="non-terminal residue" evidence="1">
    <location>
        <position position="398"/>
    </location>
</feature>
<reference evidence="1" key="1">
    <citation type="submission" date="2022-07" db="EMBL/GenBank/DDBJ databases">
        <title>Phylogenomic reconstructions and comparative analyses of Kickxellomycotina fungi.</title>
        <authorList>
            <person name="Reynolds N.K."/>
            <person name="Stajich J.E."/>
            <person name="Barry K."/>
            <person name="Grigoriev I.V."/>
            <person name="Crous P."/>
            <person name="Smith M.E."/>
        </authorList>
    </citation>
    <scope>NUCLEOTIDE SEQUENCE</scope>
    <source>
        <strain evidence="1">Benny 63K</strain>
    </source>
</reference>
<dbReference type="Proteomes" id="UP001150581">
    <property type="component" value="Unassembled WGS sequence"/>
</dbReference>
<evidence type="ECO:0000313" key="2">
    <source>
        <dbReference type="Proteomes" id="UP001150581"/>
    </source>
</evidence>
<sequence>MAIQTPPRVSADRDKLDMRGSPLGAASRTNRPSFIQPPTQLTASLNINGNGNGVTAAAHSVGSRAATSLMMHRPGETQNGRGFAEGGRTGRSSSLSARAASPALGSYIPGLARPLFGGLGDHAEYSAGGHSRTNSTSGLGDSGSISGVRELDESVFSGGSAGLGVEIQRKDSASSLFNGETNESDDGQRVLPVRVAVRIRPLLVGDGNVGGAGDSGGWGQMRGALVSCLEVQPKASIRVAPLAAAASGSGADAPKTFKFDHVFGAEIGQEAVYDAAIAPLLARFVEGYNVTVLAYGQTSSGKTFTMGTDSEPEDDESTGIVPRALRWLFLWVQSQTDINVSVSFIEVYNEELIDLVALTQYRGVRPPIFVREDSKGIIQWVGVKELRVTDAREALALL</sequence>